<accession>A0ACB8ALF3</accession>
<dbReference type="EMBL" id="MU267628">
    <property type="protein sequence ID" value="KAH7913573.1"/>
    <property type="molecule type" value="Genomic_DNA"/>
</dbReference>
<protein>
    <submittedName>
        <fullName evidence="1">Uncharacterized protein</fullName>
    </submittedName>
</protein>
<proteinExistence type="predicted"/>
<gene>
    <name evidence="1" type="ORF">BJ138DRAFT_1058757</name>
</gene>
<reference evidence="1" key="1">
    <citation type="journal article" date="2021" name="New Phytol.">
        <title>Evolutionary innovations through gain and loss of genes in the ectomycorrhizal Boletales.</title>
        <authorList>
            <person name="Wu G."/>
            <person name="Miyauchi S."/>
            <person name="Morin E."/>
            <person name="Kuo A."/>
            <person name="Drula E."/>
            <person name="Varga T."/>
            <person name="Kohler A."/>
            <person name="Feng B."/>
            <person name="Cao Y."/>
            <person name="Lipzen A."/>
            <person name="Daum C."/>
            <person name="Hundley H."/>
            <person name="Pangilinan J."/>
            <person name="Johnson J."/>
            <person name="Barry K."/>
            <person name="LaButti K."/>
            <person name="Ng V."/>
            <person name="Ahrendt S."/>
            <person name="Min B."/>
            <person name="Choi I.G."/>
            <person name="Park H."/>
            <person name="Plett J.M."/>
            <person name="Magnuson J."/>
            <person name="Spatafora J.W."/>
            <person name="Nagy L.G."/>
            <person name="Henrissat B."/>
            <person name="Grigoriev I.V."/>
            <person name="Yang Z.L."/>
            <person name="Xu J."/>
            <person name="Martin F.M."/>
        </authorList>
    </citation>
    <scope>NUCLEOTIDE SEQUENCE</scope>
    <source>
        <strain evidence="1">ATCC 28755</strain>
    </source>
</reference>
<sequence>MAPSSSPQWDNRNRGFISPAELQQLRQSSPGRIDLHDFPSRQLHQQLVVAPHDQLHEQQPVLVQNQEQSQFPVSAPQPRSPMPAQPQAHARTSSFFSFRNKPAQNIDTQDNPTSPPPSSFHVRKTSAPNTGGPTDFGPAPTPMDQSKSMGPSPRSPEQQAAPPTQRRLSLGNQAGPPPLHPEIRSVVQLTLAHARKIYFSGPLVRRIERQPDGQRPTKDEGWTDVWAQLGGTTLSIWDMAEIEEANKQGKEVPPHYVNMTDAFVQVLGSVTVPATAEKPAQKYTNVLTLNTAGSNLLLFSCPNTASLVSWATALRLSAWEKSRLEEIYTAHLIRITLPEGKDARSTLVRGRMEGWVRIRVAGQTDWKRMWLVVRSGSNTGVDMAASNSTESARPGSPNAPRKKRMSNLFSRDHSPDPPPARPTLSFFASPKPKDKKKSMLTLREVSQAFAVYPERPELINRSTLMKLEGLLGDEETAGGMRGREGWLLVMPELEAGNTQASEMLKWVVALHDAFELYGRPKSYSWDPRDLNSMMFAYPVGPGRDLLFLDREAAETMDPRDDRTSAVRSRLLNVLYERMGIAEPRPQSMAPGTAPALPPLSLNNGAKPPPQQYNAQVGAYGNGNGNGNGKLLQLPEIPSLDFDAPSSQKQDLPMTRPLSPITERSATRETLADLAIAQSRSMSSEYANTLERSKSVSDENPLSSRPSMHGAPSIVPEGTEDDSFLGIPVSTSPQPLQDVKNARELSSDSFGKTASSRPDSKLTPSLETTQTKTTTETSGSSPYAEIMGTKVPFSPISPGSPNFSEKDSLATTPPLSPGARGRQARSPPPGSFTTSPRSQQPGSPVFSVLSSPYSPGGVEKELPNIHDLQHGSELPPPVKPSRSPLRGPLANAVVAPQVPAKPVSPPPPSNPPPDQQNVFSDALFYMQQFDEKPTTQPPKRRVPPTISEDDNTSSSDDNYAQPGQPSQGAPTGYASSSQPHRRGTPMGHSERPKQPTMADSGVGNSQEGLLVGSRPSLGRKPSGARAPHGNSRATLNMEPHSLLSPEQQLHTSTSMSDTEQTSVSKPTIPSEDDHTDALAALSFLDNDPGHPPVRSPQPQQSPPPREVESPPPADLPSAPGSSESAGQFRSTFAPSKQAAQRKARQAAHQAAAHRPGRINGKRNVSGRSTGWNESSDEEEEEEEDEEDEDADSDDEPSATDSRRTGPSGPTAAPPPGAPMRQSRSQNDIAPPETATDSNPYAQLRHPRNLPPVPRPQTQPPDDYFSGPPPPRRFQNEQHSRTPDETMHMQSRPQTDFQQHAATRQSIWTQVLAPGRSSGSNPQPETDGHPRDTFVQLEPASQSMTKAFTAHGLLSAGIQDKTDRSAKKQEEYARETGASLINVPNKPPPPQTGLLGAITAHERERKREGGVGAALTEREREKRMAEERQRKLDDFQRQQLEMAQTGAHASMYGGQQFPNFNPMMGNPMMMGMNPMMTGNNPMMGGPSPMNPMMTGGYMGYPGMMPGYGNPQYMFAAQQAAQAAYQQAMMAFSTAGSHVGADPMHGMSQGMNPMMTGGGMGGYDPRMSMMSMPMMGSPMPPMGQMGMGGMNGMGMQMTGGSAFDPRFSPNDDALRPPGALGGQGQARASSRPSSGQGSPAGPRPVDAPVRGSPKQ</sequence>
<comment type="caution">
    <text evidence="1">The sequence shown here is derived from an EMBL/GenBank/DDBJ whole genome shotgun (WGS) entry which is preliminary data.</text>
</comment>
<dbReference type="Proteomes" id="UP000790377">
    <property type="component" value="Unassembled WGS sequence"/>
</dbReference>
<evidence type="ECO:0000313" key="2">
    <source>
        <dbReference type="Proteomes" id="UP000790377"/>
    </source>
</evidence>
<evidence type="ECO:0000313" key="1">
    <source>
        <dbReference type="EMBL" id="KAH7913573.1"/>
    </source>
</evidence>
<keyword evidence="2" id="KW-1185">Reference proteome</keyword>
<organism evidence="1 2">
    <name type="scientific">Hygrophoropsis aurantiaca</name>
    <dbReference type="NCBI Taxonomy" id="72124"/>
    <lineage>
        <taxon>Eukaryota</taxon>
        <taxon>Fungi</taxon>
        <taxon>Dikarya</taxon>
        <taxon>Basidiomycota</taxon>
        <taxon>Agaricomycotina</taxon>
        <taxon>Agaricomycetes</taxon>
        <taxon>Agaricomycetidae</taxon>
        <taxon>Boletales</taxon>
        <taxon>Coniophorineae</taxon>
        <taxon>Hygrophoropsidaceae</taxon>
        <taxon>Hygrophoropsis</taxon>
    </lineage>
</organism>
<name>A0ACB8ALF3_9AGAM</name>